<name>A0A2K1KSZ1_PHYPA</name>
<dbReference type="PANTHER" id="PTHR33320">
    <property type="entry name" value="METHIONYL-TRNA SYNTHETASE"/>
    <property type="match status" value="1"/>
</dbReference>
<dbReference type="PANTHER" id="PTHR33320:SF30">
    <property type="entry name" value="OS04G0606200 PROTEIN"/>
    <property type="match status" value="1"/>
</dbReference>
<dbReference type="Gramene" id="Pp3c3_2380V3.3">
    <property type="protein sequence ID" value="Pp3c3_2380V3.3"/>
    <property type="gene ID" value="Pp3c3_2380"/>
</dbReference>
<reference evidence="1 3" key="1">
    <citation type="journal article" date="2008" name="Science">
        <title>The Physcomitrella genome reveals evolutionary insights into the conquest of land by plants.</title>
        <authorList>
            <person name="Rensing S."/>
            <person name="Lang D."/>
            <person name="Zimmer A."/>
            <person name="Terry A."/>
            <person name="Salamov A."/>
            <person name="Shapiro H."/>
            <person name="Nishiyama T."/>
            <person name="Perroud P.-F."/>
            <person name="Lindquist E."/>
            <person name="Kamisugi Y."/>
            <person name="Tanahashi T."/>
            <person name="Sakakibara K."/>
            <person name="Fujita T."/>
            <person name="Oishi K."/>
            <person name="Shin-I T."/>
            <person name="Kuroki Y."/>
            <person name="Toyoda A."/>
            <person name="Suzuki Y."/>
            <person name="Hashimoto A."/>
            <person name="Yamaguchi K."/>
            <person name="Sugano A."/>
            <person name="Kohara Y."/>
            <person name="Fujiyama A."/>
            <person name="Anterola A."/>
            <person name="Aoki S."/>
            <person name="Ashton N."/>
            <person name="Barbazuk W.B."/>
            <person name="Barker E."/>
            <person name="Bennetzen J."/>
            <person name="Bezanilla M."/>
            <person name="Blankenship R."/>
            <person name="Cho S.H."/>
            <person name="Dutcher S."/>
            <person name="Estelle M."/>
            <person name="Fawcett J.A."/>
            <person name="Gundlach H."/>
            <person name="Hanada K."/>
            <person name="Heyl A."/>
            <person name="Hicks K.A."/>
            <person name="Hugh J."/>
            <person name="Lohr M."/>
            <person name="Mayer K."/>
            <person name="Melkozernov A."/>
            <person name="Murata T."/>
            <person name="Nelson D."/>
            <person name="Pils B."/>
            <person name="Prigge M."/>
            <person name="Reiss B."/>
            <person name="Renner T."/>
            <person name="Rombauts S."/>
            <person name="Rushton P."/>
            <person name="Sanderfoot A."/>
            <person name="Schween G."/>
            <person name="Shiu S.-H."/>
            <person name="Stueber K."/>
            <person name="Theodoulou F.L."/>
            <person name="Tu H."/>
            <person name="Van de Peer Y."/>
            <person name="Verrier P.J."/>
            <person name="Waters E."/>
            <person name="Wood A."/>
            <person name="Yang L."/>
            <person name="Cove D."/>
            <person name="Cuming A."/>
            <person name="Hasebe M."/>
            <person name="Lucas S."/>
            <person name="Mishler D.B."/>
            <person name="Reski R."/>
            <person name="Grigoriev I."/>
            <person name="Quatrano R.S."/>
            <person name="Boore J.L."/>
        </authorList>
    </citation>
    <scope>NUCLEOTIDE SEQUENCE [LARGE SCALE GENOMIC DNA]</scope>
    <source>
        <strain evidence="2 3">cv. Gransden 2004</strain>
    </source>
</reference>
<reference evidence="1 3" key="2">
    <citation type="journal article" date="2018" name="Plant J.">
        <title>The Physcomitrella patens chromosome-scale assembly reveals moss genome structure and evolution.</title>
        <authorList>
            <person name="Lang D."/>
            <person name="Ullrich K.K."/>
            <person name="Murat F."/>
            <person name="Fuchs J."/>
            <person name="Jenkins J."/>
            <person name="Haas F.B."/>
            <person name="Piednoel M."/>
            <person name="Gundlach H."/>
            <person name="Van Bel M."/>
            <person name="Meyberg R."/>
            <person name="Vives C."/>
            <person name="Morata J."/>
            <person name="Symeonidi A."/>
            <person name="Hiss M."/>
            <person name="Muchero W."/>
            <person name="Kamisugi Y."/>
            <person name="Saleh O."/>
            <person name="Blanc G."/>
            <person name="Decker E.L."/>
            <person name="van Gessel N."/>
            <person name="Grimwood J."/>
            <person name="Hayes R.D."/>
            <person name="Graham S.W."/>
            <person name="Gunter L.E."/>
            <person name="McDaniel S.F."/>
            <person name="Hoernstein S.N.W."/>
            <person name="Larsson A."/>
            <person name="Li F.W."/>
            <person name="Perroud P.F."/>
            <person name="Phillips J."/>
            <person name="Ranjan P."/>
            <person name="Rokshar D.S."/>
            <person name="Rothfels C.J."/>
            <person name="Schneider L."/>
            <person name="Shu S."/>
            <person name="Stevenson D.W."/>
            <person name="Thummler F."/>
            <person name="Tillich M."/>
            <person name="Villarreal Aguilar J.C."/>
            <person name="Widiez T."/>
            <person name="Wong G.K."/>
            <person name="Wymore A."/>
            <person name="Zhang Y."/>
            <person name="Zimmer A.D."/>
            <person name="Quatrano R.S."/>
            <person name="Mayer K.F.X."/>
            <person name="Goodstein D."/>
            <person name="Casacuberta J.M."/>
            <person name="Vandepoele K."/>
            <person name="Reski R."/>
            <person name="Cuming A.C."/>
            <person name="Tuskan G.A."/>
            <person name="Maumus F."/>
            <person name="Salse J."/>
            <person name="Schmutz J."/>
            <person name="Rensing S.A."/>
        </authorList>
    </citation>
    <scope>NUCLEOTIDE SEQUENCE [LARGE SCALE GENOMIC DNA]</scope>
    <source>
        <strain evidence="2 3">cv. Gransden 2004</strain>
    </source>
</reference>
<dbReference type="PaxDb" id="3218-PP1S1_438V6.1"/>
<dbReference type="EMBL" id="ABEU02000003">
    <property type="protein sequence ID" value="PNR56912.1"/>
    <property type="molecule type" value="Genomic_DNA"/>
</dbReference>
<evidence type="ECO:0008006" key="4">
    <source>
        <dbReference type="Google" id="ProtNLM"/>
    </source>
</evidence>
<reference evidence="2" key="3">
    <citation type="submission" date="2020-12" db="UniProtKB">
        <authorList>
            <consortium name="EnsemblPlants"/>
        </authorList>
    </citation>
    <scope>IDENTIFICATION</scope>
</reference>
<dbReference type="EnsemblPlants" id="Pp3c3_2380V3.3">
    <property type="protein sequence ID" value="Pp3c3_2380V3.3"/>
    <property type="gene ID" value="Pp3c3_2380"/>
</dbReference>
<dbReference type="Gramene" id="Pp3c3_2380V3.1">
    <property type="protein sequence ID" value="Pp3c3_2380V3.1"/>
    <property type="gene ID" value="Pp3c3_2380"/>
</dbReference>
<dbReference type="AlphaFoldDB" id="A0A2K1KSZ1"/>
<evidence type="ECO:0000313" key="1">
    <source>
        <dbReference type="EMBL" id="PNR56912.1"/>
    </source>
</evidence>
<dbReference type="Gramene" id="Pp3c3_2380V3.2">
    <property type="protein sequence ID" value="Pp3c3_2380V3.2"/>
    <property type="gene ID" value="Pp3c3_2380"/>
</dbReference>
<dbReference type="EnsemblPlants" id="Pp3c3_2380V3.1">
    <property type="protein sequence ID" value="Pp3c3_2380V3.1"/>
    <property type="gene ID" value="Pp3c3_2380"/>
</dbReference>
<evidence type="ECO:0000313" key="3">
    <source>
        <dbReference type="Proteomes" id="UP000006727"/>
    </source>
</evidence>
<keyword evidence="3" id="KW-1185">Reference proteome</keyword>
<protein>
    <recommendedName>
        <fullName evidence="4">Zinc-ribbon 15 domain-containing protein</fullName>
    </recommendedName>
</protein>
<dbReference type="Proteomes" id="UP000006727">
    <property type="component" value="Chromosome 3"/>
</dbReference>
<dbReference type="EnsemblPlants" id="Pp3c3_2380V3.2">
    <property type="protein sequence ID" value="Pp3c3_2380V3.2"/>
    <property type="gene ID" value="Pp3c3_2380"/>
</dbReference>
<gene>
    <name evidence="1" type="ORF">PHYPA_003904</name>
</gene>
<accession>A0A2K1KSZ1</accession>
<dbReference type="InParanoid" id="A0A2K1KSZ1"/>
<sequence>MSGPDVAVRRVRRRFSTRIRWTRQPKLESLDPLFFNGFPSLVPQLRNLLAYSTAVGFEKPLQIIRLPNPFICSNNVCAESSQRSRERITHPPSLLGTMFCFFVCDEQRDVVASRPVYGVCGNCGAMLNDVEVRDTYRFCFIPVFWQYKNRVMCPRCGAQYRSHY</sequence>
<organism evidence="1">
    <name type="scientific">Physcomitrium patens</name>
    <name type="common">Spreading-leaved earth moss</name>
    <name type="synonym">Physcomitrella patens</name>
    <dbReference type="NCBI Taxonomy" id="3218"/>
    <lineage>
        <taxon>Eukaryota</taxon>
        <taxon>Viridiplantae</taxon>
        <taxon>Streptophyta</taxon>
        <taxon>Embryophyta</taxon>
        <taxon>Bryophyta</taxon>
        <taxon>Bryophytina</taxon>
        <taxon>Bryopsida</taxon>
        <taxon>Funariidae</taxon>
        <taxon>Funariales</taxon>
        <taxon>Funariaceae</taxon>
        <taxon>Physcomitrium</taxon>
    </lineage>
</organism>
<evidence type="ECO:0000313" key="2">
    <source>
        <dbReference type="EnsemblPlants" id="Pp3c3_2380V3.1"/>
    </source>
</evidence>
<proteinExistence type="predicted"/>